<dbReference type="InterPro" id="IPR036821">
    <property type="entry name" value="Peptide_deformylase_sf"/>
</dbReference>
<reference evidence="4" key="1">
    <citation type="submission" date="2017-04" db="EMBL/GenBank/DDBJ databases">
        <title>Function of individual gut microbiota members based on whole genome sequencing of pure cultures obtained from chicken caecum.</title>
        <authorList>
            <person name="Medvecky M."/>
            <person name="Cejkova D."/>
            <person name="Polansky O."/>
            <person name="Karasova D."/>
            <person name="Kubasova T."/>
            <person name="Cizek A."/>
            <person name="Rychlik I."/>
        </authorList>
    </citation>
    <scope>NUCLEOTIDE SEQUENCE [LARGE SCALE GENOMIC DNA]</scope>
    <source>
        <strain evidence="4">An180</strain>
    </source>
</reference>
<protein>
    <submittedName>
        <fullName evidence="3">Peptide deformylase</fullName>
    </submittedName>
</protein>
<dbReference type="Pfam" id="PF01327">
    <property type="entry name" value="Pep_deformylase"/>
    <property type="match status" value="1"/>
</dbReference>
<dbReference type="RefSeq" id="WP_087374087.1">
    <property type="nucleotide sequence ID" value="NZ_JBKTCX010000008.1"/>
</dbReference>
<evidence type="ECO:0000313" key="4">
    <source>
        <dbReference type="Proteomes" id="UP000195897"/>
    </source>
</evidence>
<evidence type="ECO:0000256" key="2">
    <source>
        <dbReference type="ARBA" id="ARBA00023004"/>
    </source>
</evidence>
<dbReference type="PANTHER" id="PTHR10458:SF22">
    <property type="entry name" value="PEPTIDE DEFORMYLASE"/>
    <property type="match status" value="1"/>
</dbReference>
<comment type="similarity">
    <text evidence="1">Belongs to the polypeptide deformylase family.</text>
</comment>
<comment type="caution">
    <text evidence="3">The sequence shown here is derived from an EMBL/GenBank/DDBJ whole genome shotgun (WGS) entry which is preliminary data.</text>
</comment>
<dbReference type="GO" id="GO:0042586">
    <property type="term" value="F:peptide deformylase activity"/>
    <property type="evidence" value="ECO:0007669"/>
    <property type="project" value="InterPro"/>
</dbReference>
<dbReference type="SUPFAM" id="SSF56420">
    <property type="entry name" value="Peptide deformylase"/>
    <property type="match status" value="1"/>
</dbReference>
<organism evidence="3 4">
    <name type="scientific">Butyricicoccus pullicaecorum</name>
    <dbReference type="NCBI Taxonomy" id="501571"/>
    <lineage>
        <taxon>Bacteria</taxon>
        <taxon>Bacillati</taxon>
        <taxon>Bacillota</taxon>
        <taxon>Clostridia</taxon>
        <taxon>Eubacteriales</taxon>
        <taxon>Butyricicoccaceae</taxon>
        <taxon>Butyricicoccus</taxon>
    </lineage>
</organism>
<dbReference type="PANTHER" id="PTHR10458">
    <property type="entry name" value="PEPTIDE DEFORMYLASE"/>
    <property type="match status" value="1"/>
</dbReference>
<gene>
    <name evidence="3" type="ORF">B5F17_11800</name>
</gene>
<dbReference type="EMBL" id="NFKK01000017">
    <property type="protein sequence ID" value="OUP51804.1"/>
    <property type="molecule type" value="Genomic_DNA"/>
</dbReference>
<dbReference type="Proteomes" id="UP000195897">
    <property type="component" value="Unassembled WGS sequence"/>
</dbReference>
<keyword evidence="2" id="KW-0408">Iron</keyword>
<accession>A0A1Y4L4W4</accession>
<dbReference type="CDD" id="cd00487">
    <property type="entry name" value="Pep_deformylase"/>
    <property type="match status" value="1"/>
</dbReference>
<name>A0A1Y4L4W4_9FIRM</name>
<dbReference type="PIRSF" id="PIRSF004749">
    <property type="entry name" value="Pep_def"/>
    <property type="match status" value="1"/>
</dbReference>
<proteinExistence type="inferred from homology"/>
<dbReference type="PRINTS" id="PR01576">
    <property type="entry name" value="PDEFORMYLASE"/>
</dbReference>
<dbReference type="InterPro" id="IPR023635">
    <property type="entry name" value="Peptide_deformylase"/>
</dbReference>
<dbReference type="AlphaFoldDB" id="A0A1Y4L4W4"/>
<dbReference type="NCBIfam" id="NF006670">
    <property type="entry name" value="PRK09218.1"/>
    <property type="match status" value="1"/>
</dbReference>
<evidence type="ECO:0000313" key="3">
    <source>
        <dbReference type="EMBL" id="OUP51804.1"/>
    </source>
</evidence>
<evidence type="ECO:0000256" key="1">
    <source>
        <dbReference type="ARBA" id="ARBA00010759"/>
    </source>
</evidence>
<dbReference type="Gene3D" id="3.90.45.10">
    <property type="entry name" value="Peptide deformylase"/>
    <property type="match status" value="1"/>
</dbReference>
<sequence length="136" mass="15605">MIREICKDETFLAQKAEPATPDDLSIAADLLETLEHHKDGCVGMAANMIGVNKRIIAFDNEGTYMVMFNPEIVKKSQPYQTEEGCLSLTGIRPTKRWQSIKVRYQNEKFQERFKTFTGWTAQIIQHEIDHCEGIII</sequence>